<accession>A0A383WNW5</accession>
<keyword evidence="9" id="KW-1185">Reference proteome</keyword>
<dbReference type="Pfam" id="PF04193">
    <property type="entry name" value="PQ-loop"/>
    <property type="match status" value="2"/>
</dbReference>
<keyword evidence="2" id="KW-0813">Transport</keyword>
<keyword evidence="4" id="KW-0677">Repeat</keyword>
<comment type="similarity">
    <text evidence="7">Belongs to the MPDU1 (TC 2.A.43.3) family.</text>
</comment>
<proteinExistence type="inferred from homology"/>
<evidence type="ECO:0000256" key="6">
    <source>
        <dbReference type="ARBA" id="ARBA00023136"/>
    </source>
</evidence>
<evidence type="ECO:0000256" key="3">
    <source>
        <dbReference type="ARBA" id="ARBA00022692"/>
    </source>
</evidence>
<evidence type="ECO:0000313" key="8">
    <source>
        <dbReference type="EMBL" id="SZX78859.1"/>
    </source>
</evidence>
<name>A0A383WNW5_TETOB</name>
<gene>
    <name evidence="8" type="ORF">BQ4739_LOCUS19162</name>
</gene>
<keyword evidence="3" id="KW-0812">Transmembrane</keyword>
<dbReference type="Gene3D" id="1.20.1280.290">
    <property type="match status" value="2"/>
</dbReference>
<evidence type="ECO:0000313" key="9">
    <source>
        <dbReference type="Proteomes" id="UP000256970"/>
    </source>
</evidence>
<reference evidence="8 9" key="1">
    <citation type="submission" date="2016-10" db="EMBL/GenBank/DDBJ databases">
        <authorList>
            <person name="Cai Z."/>
        </authorList>
    </citation>
    <scope>NUCLEOTIDE SEQUENCE [LARGE SCALE GENOMIC DNA]</scope>
</reference>
<comment type="subcellular location">
    <subcellularLocation>
        <location evidence="1">Membrane</location>
        <topology evidence="1">Multi-pass membrane protein</topology>
    </subcellularLocation>
</comment>
<sequence>MHLPHQHQQHHLQQPQQQQQQLLAARCRIACQALAAASSSFAQQQQCPQQHAAFTSSSRKGHRSCSSRMPGLAGAGLHSGCHRPVCARAASLALAVEPTAAATAAVASAAAVTATSLSFSKVVAVVLGYAVMAGSLFRSVPQIAKVLQHGSTEGLSLTSYVVELCCYSVTIAYNISQGYGFNTFGEVCACWAQDIILIALIFRFSNTKKWIAAAVGIAVSLGCVWLLSPYCPRHVLCALQASNIVTMALGSRLPQIILNMRRGNAGVLSVTTCLLNVAGNAARIFTTIVLTGDMLMLGGFLSQGTLNSILLSQSLTTAQQRRKAAAAAAGPGGVVEDAAAPAVVPKVPAAAAVAAVGPDSSAGAGGFIMQPAT</sequence>
<evidence type="ECO:0000256" key="5">
    <source>
        <dbReference type="ARBA" id="ARBA00022989"/>
    </source>
</evidence>
<dbReference type="InterPro" id="IPR006603">
    <property type="entry name" value="PQ-loop_rpt"/>
</dbReference>
<dbReference type="PANTHER" id="PTHR12226">
    <property type="entry name" value="MANNOSE-P-DOLICHOL UTILIZATION DEFECT 1 LEC35 -RELATED"/>
    <property type="match status" value="1"/>
</dbReference>
<dbReference type="AlphaFoldDB" id="A0A383WNW5"/>
<dbReference type="InterPro" id="IPR016817">
    <property type="entry name" value="MannP-dilichol_defect-1"/>
</dbReference>
<evidence type="ECO:0000256" key="1">
    <source>
        <dbReference type="ARBA" id="ARBA00004141"/>
    </source>
</evidence>
<protein>
    <recommendedName>
        <fullName evidence="10">Mannose-P-dolichol utilization defect 1 protein homolog</fullName>
    </recommendedName>
</protein>
<dbReference type="SMART" id="SM00679">
    <property type="entry name" value="CTNS"/>
    <property type="match status" value="2"/>
</dbReference>
<keyword evidence="6" id="KW-0472">Membrane</keyword>
<dbReference type="STRING" id="3088.A0A383WNW5"/>
<organism evidence="8 9">
    <name type="scientific">Tetradesmus obliquus</name>
    <name type="common">Green alga</name>
    <name type="synonym">Acutodesmus obliquus</name>
    <dbReference type="NCBI Taxonomy" id="3088"/>
    <lineage>
        <taxon>Eukaryota</taxon>
        <taxon>Viridiplantae</taxon>
        <taxon>Chlorophyta</taxon>
        <taxon>core chlorophytes</taxon>
        <taxon>Chlorophyceae</taxon>
        <taxon>CS clade</taxon>
        <taxon>Sphaeropleales</taxon>
        <taxon>Scenedesmaceae</taxon>
        <taxon>Tetradesmus</taxon>
    </lineage>
</organism>
<dbReference type="GO" id="GO:0016020">
    <property type="term" value="C:membrane"/>
    <property type="evidence" value="ECO:0007669"/>
    <property type="project" value="UniProtKB-SubCell"/>
</dbReference>
<keyword evidence="5" id="KW-1133">Transmembrane helix</keyword>
<evidence type="ECO:0000256" key="7">
    <source>
        <dbReference type="ARBA" id="ARBA00038475"/>
    </source>
</evidence>
<dbReference type="PANTHER" id="PTHR12226:SF2">
    <property type="entry name" value="MANNOSE-P-DOLICHOL UTILIZATION DEFECT 1 PROTEIN"/>
    <property type="match status" value="1"/>
</dbReference>
<dbReference type="EMBL" id="FNXT01001343">
    <property type="protein sequence ID" value="SZX78859.1"/>
    <property type="molecule type" value="Genomic_DNA"/>
</dbReference>
<evidence type="ECO:0000256" key="2">
    <source>
        <dbReference type="ARBA" id="ARBA00022448"/>
    </source>
</evidence>
<dbReference type="Proteomes" id="UP000256970">
    <property type="component" value="Unassembled WGS sequence"/>
</dbReference>
<evidence type="ECO:0008006" key="10">
    <source>
        <dbReference type="Google" id="ProtNLM"/>
    </source>
</evidence>
<evidence type="ECO:0000256" key="4">
    <source>
        <dbReference type="ARBA" id="ARBA00022737"/>
    </source>
</evidence>